<keyword evidence="2 8" id="KW-0812">Transmembrane</keyword>
<dbReference type="PROSITE" id="PS50929">
    <property type="entry name" value="ABC_TM1F"/>
    <property type="match status" value="1"/>
</dbReference>
<dbReference type="GO" id="GO:0034040">
    <property type="term" value="F:ATPase-coupled lipid transmembrane transporter activity"/>
    <property type="evidence" value="ECO:0007669"/>
    <property type="project" value="TreeGrafter"/>
</dbReference>
<dbReference type="Gene3D" id="1.20.1560.10">
    <property type="entry name" value="ABC transporter type 1, transmembrane domain"/>
    <property type="match status" value="1"/>
</dbReference>
<dbReference type="InterPro" id="IPR039421">
    <property type="entry name" value="Type_1_exporter"/>
</dbReference>
<feature type="domain" description="ABC transmembrane type-1" evidence="10">
    <location>
        <begin position="161"/>
        <end position="441"/>
    </location>
</feature>
<feature type="transmembrane region" description="Helical" evidence="8">
    <location>
        <begin position="283"/>
        <end position="315"/>
    </location>
</feature>
<dbReference type="InterPro" id="IPR003593">
    <property type="entry name" value="AAA+_ATPase"/>
</dbReference>
<evidence type="ECO:0000256" key="5">
    <source>
        <dbReference type="ARBA" id="ARBA00022989"/>
    </source>
</evidence>
<dbReference type="InterPro" id="IPR036640">
    <property type="entry name" value="ABC1_TM_sf"/>
</dbReference>
<evidence type="ECO:0000256" key="4">
    <source>
        <dbReference type="ARBA" id="ARBA00022840"/>
    </source>
</evidence>
<dbReference type="SUPFAM" id="SSF52540">
    <property type="entry name" value="P-loop containing nucleoside triphosphate hydrolases"/>
    <property type="match status" value="1"/>
</dbReference>
<dbReference type="InterPro" id="IPR011527">
    <property type="entry name" value="ABC1_TM_dom"/>
</dbReference>
<feature type="transmembrane region" description="Helical" evidence="8">
    <location>
        <begin position="192"/>
        <end position="212"/>
    </location>
</feature>
<reference evidence="11" key="1">
    <citation type="submission" date="2015-11" db="EMBL/GenBank/DDBJ databases">
        <authorList>
            <person name="Zhang Y."/>
            <person name="Guo Z."/>
        </authorList>
    </citation>
    <scope>NUCLEOTIDE SEQUENCE</scope>
    <source>
        <strain evidence="11">BN30871</strain>
    </source>
</reference>
<evidence type="ECO:0000256" key="2">
    <source>
        <dbReference type="ARBA" id="ARBA00022692"/>
    </source>
</evidence>
<dbReference type="GO" id="GO:0005886">
    <property type="term" value="C:plasma membrane"/>
    <property type="evidence" value="ECO:0007669"/>
    <property type="project" value="UniProtKB-SubCell"/>
</dbReference>
<feature type="region of interest" description="Disordered" evidence="7">
    <location>
        <begin position="705"/>
        <end position="726"/>
    </location>
</feature>
<keyword evidence="5 8" id="KW-1133">Transmembrane helix</keyword>
<evidence type="ECO:0000256" key="6">
    <source>
        <dbReference type="ARBA" id="ARBA00023136"/>
    </source>
</evidence>
<keyword evidence="3" id="KW-0547">Nucleotide-binding</keyword>
<dbReference type="Pfam" id="PF00005">
    <property type="entry name" value="ABC_tran"/>
    <property type="match status" value="1"/>
</dbReference>
<evidence type="ECO:0000256" key="1">
    <source>
        <dbReference type="ARBA" id="ARBA00004651"/>
    </source>
</evidence>
<dbReference type="PROSITE" id="PS50893">
    <property type="entry name" value="ABC_TRANSPORTER_2"/>
    <property type="match status" value="1"/>
</dbReference>
<dbReference type="PANTHER" id="PTHR24221">
    <property type="entry name" value="ATP-BINDING CASSETTE SUB-FAMILY B"/>
    <property type="match status" value="1"/>
</dbReference>
<accession>A0A0S4XKY0</accession>
<keyword evidence="4" id="KW-0067">ATP-binding</keyword>
<evidence type="ECO:0000259" key="10">
    <source>
        <dbReference type="PROSITE" id="PS50929"/>
    </source>
</evidence>
<dbReference type="Pfam" id="PF00664">
    <property type="entry name" value="ABC_membrane"/>
    <property type="match status" value="1"/>
</dbReference>
<evidence type="ECO:0000256" key="8">
    <source>
        <dbReference type="SAM" id="Phobius"/>
    </source>
</evidence>
<dbReference type="InterPro" id="IPR027417">
    <property type="entry name" value="P-loop_NTPase"/>
</dbReference>
<evidence type="ECO:0000256" key="3">
    <source>
        <dbReference type="ARBA" id="ARBA00022741"/>
    </source>
</evidence>
<feature type="transmembrane region" description="Helical" evidence="8">
    <location>
        <begin position="380"/>
        <end position="402"/>
    </location>
</feature>
<dbReference type="GO" id="GO:0016887">
    <property type="term" value="F:ATP hydrolysis activity"/>
    <property type="evidence" value="ECO:0007669"/>
    <property type="project" value="InterPro"/>
</dbReference>
<dbReference type="Gene3D" id="3.40.50.300">
    <property type="entry name" value="P-loop containing nucleotide triphosphate hydrolases"/>
    <property type="match status" value="1"/>
</dbReference>
<feature type="transmembrane region" description="Helical" evidence="8">
    <location>
        <begin position="158"/>
        <end position="180"/>
    </location>
</feature>
<evidence type="ECO:0000256" key="7">
    <source>
        <dbReference type="SAM" id="MobiDB-lite"/>
    </source>
</evidence>
<comment type="subcellular location">
    <subcellularLocation>
        <location evidence="1">Cell membrane</location>
        <topology evidence="1">Multi-pass membrane protein</topology>
    </subcellularLocation>
</comment>
<dbReference type="EC" id="3.6.3.-" evidence="11"/>
<dbReference type="AlphaFoldDB" id="A0A0S4XKY0"/>
<dbReference type="EMBL" id="FAXN01000001">
    <property type="protein sequence ID" value="CUV64925.1"/>
    <property type="molecule type" value="Genomic_DNA"/>
</dbReference>
<dbReference type="SUPFAM" id="SSF90123">
    <property type="entry name" value="ABC transporter transmembrane region"/>
    <property type="match status" value="1"/>
</dbReference>
<sequence>MESTMQFYNDVKNLKKDIHWLTQECSLPLISKGRVSKHAFADFEKKVLGKSTLDDESVLSVYTKLLELYGLKQIEYSSDITEEDLPCITLVPEDGLCIALEKTASGTWRCDTPNGVRYHPYFEKGAYFLPIRQERECKTVASAYEMFKKVALREKDHITHAALATLSINVLALGTSFFSMQVYDRVIPTHGISTLVALTVGVGIAILLEMILKVSRSIILDEASTSMDRTYSHNIFDRFLKIRSDALPNSIGTLSGQLQGYANVRAFITTAALYFIIDLPFTLFFLLVVIALGGFAMGVIPLIFFFASLSAALFFKNKIETLTELSVAANNKKLGLLVECVENAETLKAHGASFGVQNKWNSLTEDAINDDISIRHYSELSVYISALLQQFSYIGIVSWGAYMVTSTDQLTMGGLIAISILSSRVLTPLAALPNIFVQWGRAKISIKDLDNIFALPQDNHGVTQPLAPDFIEPRYSCQNVKFAYKDSRQTLNIPGLNIRHGERVGILGVIGTGKSTMLKLLSGLYAPTEGHVLLGGIDIQHISRHKVSSMIGYLPQATKLVSGTIRDNLTLGLVGINDTKIMKASQVTGLINLINSAPNGLDTVIPEGGNTLSGGQKQLIAITRIILENPAIWLLDEPTANMDDFTEKNVINALNSQIAADKTLILVTHKPALLALVNRLVVLTPQGVAMDGPKNLVLEKLSNNQKAHTKPQTQPHAQPHTNITKG</sequence>
<dbReference type="InterPro" id="IPR003439">
    <property type="entry name" value="ABC_transporter-like_ATP-bd"/>
</dbReference>
<name>A0A0S4XKY0_9BACT</name>
<evidence type="ECO:0000313" key="11">
    <source>
        <dbReference type="EMBL" id="CUV64925.1"/>
    </source>
</evidence>
<evidence type="ECO:0000259" key="9">
    <source>
        <dbReference type="PROSITE" id="PS50893"/>
    </source>
</evidence>
<feature type="domain" description="ABC transporter" evidence="9">
    <location>
        <begin position="475"/>
        <end position="710"/>
    </location>
</feature>
<protein>
    <submittedName>
        <fullName evidence="11">ABC transporter related protein</fullName>
        <ecNumber evidence="11">3.6.3.-</ecNumber>
    </submittedName>
</protein>
<keyword evidence="11" id="KW-0378">Hydrolase</keyword>
<gene>
    <name evidence="11" type="ORF">BN3087_10006</name>
</gene>
<proteinExistence type="predicted"/>
<dbReference type="PANTHER" id="PTHR24221:SF248">
    <property type="entry name" value="ABC TRANSPORTER TRANSMEMBRANE REGION"/>
    <property type="match status" value="1"/>
</dbReference>
<dbReference type="GO" id="GO:0140359">
    <property type="term" value="F:ABC-type transporter activity"/>
    <property type="evidence" value="ECO:0007669"/>
    <property type="project" value="InterPro"/>
</dbReference>
<keyword evidence="6 8" id="KW-0472">Membrane</keyword>
<organism evidence="11">
    <name type="scientific">Sulfurovum sp. enrichment culture clone C5</name>
    <dbReference type="NCBI Taxonomy" id="497650"/>
    <lineage>
        <taxon>Bacteria</taxon>
        <taxon>Pseudomonadati</taxon>
        <taxon>Campylobacterota</taxon>
        <taxon>Epsilonproteobacteria</taxon>
        <taxon>Campylobacterales</taxon>
        <taxon>Sulfurovaceae</taxon>
        <taxon>Sulfurovum</taxon>
        <taxon>environmental samples</taxon>
    </lineage>
</organism>
<dbReference type="GO" id="GO:0005524">
    <property type="term" value="F:ATP binding"/>
    <property type="evidence" value="ECO:0007669"/>
    <property type="project" value="UniProtKB-KW"/>
</dbReference>
<dbReference type="SMART" id="SM00382">
    <property type="entry name" value="AAA"/>
    <property type="match status" value="1"/>
</dbReference>